<evidence type="ECO:0000313" key="8">
    <source>
        <dbReference type="Proteomes" id="UP000322362"/>
    </source>
</evidence>
<keyword evidence="4" id="KW-0804">Transcription</keyword>
<feature type="domain" description="RNA polymerase sigma-70 region 2" evidence="5">
    <location>
        <begin position="29"/>
        <end position="95"/>
    </location>
</feature>
<dbReference type="Gene3D" id="1.10.1740.10">
    <property type="match status" value="1"/>
</dbReference>
<feature type="domain" description="RNA polymerase sigma factor 70 region 4 type 2" evidence="6">
    <location>
        <begin position="127"/>
        <end position="176"/>
    </location>
</feature>
<dbReference type="Pfam" id="PF08281">
    <property type="entry name" value="Sigma70_r4_2"/>
    <property type="match status" value="1"/>
</dbReference>
<dbReference type="Gene3D" id="1.10.10.10">
    <property type="entry name" value="Winged helix-like DNA-binding domain superfamily/Winged helix DNA-binding domain"/>
    <property type="match status" value="1"/>
</dbReference>
<dbReference type="PANTHER" id="PTHR43133">
    <property type="entry name" value="RNA POLYMERASE ECF-TYPE SIGMA FACTO"/>
    <property type="match status" value="1"/>
</dbReference>
<comment type="caution">
    <text evidence="7">The sequence shown here is derived from an EMBL/GenBank/DDBJ whole genome shotgun (WGS) entry which is preliminary data.</text>
</comment>
<dbReference type="GO" id="GO:0003677">
    <property type="term" value="F:DNA binding"/>
    <property type="evidence" value="ECO:0007669"/>
    <property type="project" value="InterPro"/>
</dbReference>
<evidence type="ECO:0000259" key="6">
    <source>
        <dbReference type="Pfam" id="PF08281"/>
    </source>
</evidence>
<comment type="similarity">
    <text evidence="1">Belongs to the sigma-70 factor family. ECF subfamily.</text>
</comment>
<accession>A0A5D4HA18</accession>
<evidence type="ECO:0000259" key="5">
    <source>
        <dbReference type="Pfam" id="PF04542"/>
    </source>
</evidence>
<reference evidence="7 8" key="1">
    <citation type="submission" date="2019-08" db="EMBL/GenBank/DDBJ databases">
        <title>Phlebobacter frassis gen. nov. sp. nov., a new member of family Sphingobacteriaceae isolated from sand fly rearing media.</title>
        <authorList>
            <person name="Kakumanu M.L."/>
            <person name="Marayati B.F."/>
            <person name="Wada-Katsumata A."/>
            <person name="Wasserberg G."/>
            <person name="Schal C."/>
            <person name="Apperson C.S."/>
            <person name="Ponnusamy L."/>
        </authorList>
    </citation>
    <scope>NUCLEOTIDE SEQUENCE [LARGE SCALE GENOMIC DNA]</scope>
    <source>
        <strain evidence="7 8">SSI9</strain>
    </source>
</reference>
<evidence type="ECO:0000313" key="7">
    <source>
        <dbReference type="EMBL" id="TYR37477.1"/>
    </source>
</evidence>
<dbReference type="SUPFAM" id="SSF88659">
    <property type="entry name" value="Sigma3 and sigma4 domains of RNA polymerase sigma factors"/>
    <property type="match status" value="1"/>
</dbReference>
<keyword evidence="8" id="KW-1185">Reference proteome</keyword>
<name>A0A5D4HA18_9SPHI</name>
<dbReference type="InterPro" id="IPR039425">
    <property type="entry name" value="RNA_pol_sigma-70-like"/>
</dbReference>
<dbReference type="AlphaFoldDB" id="A0A5D4HA18"/>
<gene>
    <name evidence="7" type="ORF">FXV77_05585</name>
</gene>
<evidence type="ECO:0000256" key="4">
    <source>
        <dbReference type="ARBA" id="ARBA00023163"/>
    </source>
</evidence>
<dbReference type="PANTHER" id="PTHR43133:SF46">
    <property type="entry name" value="RNA POLYMERASE SIGMA-70 FACTOR ECF SUBFAMILY"/>
    <property type="match status" value="1"/>
</dbReference>
<dbReference type="Pfam" id="PF04542">
    <property type="entry name" value="Sigma70_r2"/>
    <property type="match status" value="1"/>
</dbReference>
<keyword evidence="2" id="KW-0805">Transcription regulation</keyword>
<dbReference type="InterPro" id="IPR013324">
    <property type="entry name" value="RNA_pol_sigma_r3/r4-like"/>
</dbReference>
<dbReference type="InterPro" id="IPR013325">
    <property type="entry name" value="RNA_pol_sigma_r2"/>
</dbReference>
<proteinExistence type="inferred from homology"/>
<dbReference type="InterPro" id="IPR007627">
    <property type="entry name" value="RNA_pol_sigma70_r2"/>
</dbReference>
<evidence type="ECO:0000256" key="1">
    <source>
        <dbReference type="ARBA" id="ARBA00010641"/>
    </source>
</evidence>
<dbReference type="NCBIfam" id="TIGR02937">
    <property type="entry name" value="sigma70-ECF"/>
    <property type="match status" value="1"/>
</dbReference>
<keyword evidence="3" id="KW-0731">Sigma factor</keyword>
<dbReference type="RefSeq" id="WP_148918218.1">
    <property type="nucleotide sequence ID" value="NZ_VTAV01000002.1"/>
</dbReference>
<dbReference type="InterPro" id="IPR014284">
    <property type="entry name" value="RNA_pol_sigma-70_dom"/>
</dbReference>
<dbReference type="InterPro" id="IPR013249">
    <property type="entry name" value="RNA_pol_sigma70_r4_t2"/>
</dbReference>
<evidence type="ECO:0000256" key="3">
    <source>
        <dbReference type="ARBA" id="ARBA00023082"/>
    </source>
</evidence>
<dbReference type="CDD" id="cd06171">
    <property type="entry name" value="Sigma70_r4"/>
    <property type="match status" value="1"/>
</dbReference>
<dbReference type="GO" id="GO:0006352">
    <property type="term" value="P:DNA-templated transcription initiation"/>
    <property type="evidence" value="ECO:0007669"/>
    <property type="project" value="InterPro"/>
</dbReference>
<dbReference type="Proteomes" id="UP000322362">
    <property type="component" value="Unassembled WGS sequence"/>
</dbReference>
<dbReference type="InterPro" id="IPR036388">
    <property type="entry name" value="WH-like_DNA-bd_sf"/>
</dbReference>
<dbReference type="GO" id="GO:0016987">
    <property type="term" value="F:sigma factor activity"/>
    <property type="evidence" value="ECO:0007669"/>
    <property type="project" value="UniProtKB-KW"/>
</dbReference>
<sequence>MYNQQMDHSEEVKLLVALQSGSQAAFEQIYRKYSARIYLNVLKMVKSEGDARELLQDVFFKVWTKRELIDPDQSFRSYLYQIAKYTVYNFIRRNNLEKQVYAYIRQHTDVEYSHIEEDLSYKESEIWLTKAIEQLPPQRRQVFTLCKIEGKSYSEVSELLGISPSTINDHIVKATKFIKERYNDRGNVLLLTLAYLLVDSII</sequence>
<dbReference type="NCBIfam" id="TIGR02985">
    <property type="entry name" value="Sig70_bacteroi1"/>
    <property type="match status" value="1"/>
</dbReference>
<protein>
    <submittedName>
        <fullName evidence="7">RNA polymerase sigma-70 factor</fullName>
    </submittedName>
</protein>
<evidence type="ECO:0000256" key="2">
    <source>
        <dbReference type="ARBA" id="ARBA00023015"/>
    </source>
</evidence>
<dbReference type="SUPFAM" id="SSF88946">
    <property type="entry name" value="Sigma2 domain of RNA polymerase sigma factors"/>
    <property type="match status" value="1"/>
</dbReference>
<dbReference type="InterPro" id="IPR014327">
    <property type="entry name" value="RNA_pol_sigma70_bacteroid"/>
</dbReference>
<organism evidence="7 8">
    <name type="scientific">Sphingobacterium phlebotomi</name>
    <dbReference type="NCBI Taxonomy" id="2605433"/>
    <lineage>
        <taxon>Bacteria</taxon>
        <taxon>Pseudomonadati</taxon>
        <taxon>Bacteroidota</taxon>
        <taxon>Sphingobacteriia</taxon>
        <taxon>Sphingobacteriales</taxon>
        <taxon>Sphingobacteriaceae</taxon>
        <taxon>Sphingobacterium</taxon>
    </lineage>
</organism>
<dbReference type="EMBL" id="VTAV01000002">
    <property type="protein sequence ID" value="TYR37477.1"/>
    <property type="molecule type" value="Genomic_DNA"/>
</dbReference>